<feature type="domain" description="Protein kinase" evidence="3">
    <location>
        <begin position="147"/>
        <end position="340"/>
    </location>
</feature>
<proteinExistence type="predicted"/>
<dbReference type="Gene3D" id="1.10.510.10">
    <property type="entry name" value="Transferase(Phosphotransferase) domain 1"/>
    <property type="match status" value="1"/>
</dbReference>
<dbReference type="InterPro" id="IPR000719">
    <property type="entry name" value="Prot_kinase_dom"/>
</dbReference>
<feature type="compositionally biased region" description="Low complexity" evidence="1">
    <location>
        <begin position="8"/>
        <end position="21"/>
    </location>
</feature>
<dbReference type="InterPro" id="IPR008271">
    <property type="entry name" value="Ser/Thr_kinase_AS"/>
</dbReference>
<dbReference type="PANTHER" id="PTHR23257:SF958">
    <property type="entry name" value="SERINE_THREONINE-PROTEIN KINASE WNK4"/>
    <property type="match status" value="1"/>
</dbReference>
<dbReference type="GO" id="GO:0005737">
    <property type="term" value="C:cytoplasm"/>
    <property type="evidence" value="ECO:0007669"/>
    <property type="project" value="TreeGrafter"/>
</dbReference>
<dbReference type="Proteomes" id="UP000053593">
    <property type="component" value="Unassembled WGS sequence"/>
</dbReference>
<reference evidence="4 5" key="1">
    <citation type="submission" date="2014-04" db="EMBL/GenBank/DDBJ databases">
        <title>Evolutionary Origins and Diversification of the Mycorrhizal Mutualists.</title>
        <authorList>
            <consortium name="DOE Joint Genome Institute"/>
            <consortium name="Mycorrhizal Genomics Consortium"/>
            <person name="Kohler A."/>
            <person name="Kuo A."/>
            <person name="Nagy L.G."/>
            <person name="Floudas D."/>
            <person name="Copeland A."/>
            <person name="Barry K.W."/>
            <person name="Cichocki N."/>
            <person name="Veneault-Fourrey C."/>
            <person name="LaButti K."/>
            <person name="Lindquist E.A."/>
            <person name="Lipzen A."/>
            <person name="Lundell T."/>
            <person name="Morin E."/>
            <person name="Murat C."/>
            <person name="Riley R."/>
            <person name="Ohm R."/>
            <person name="Sun H."/>
            <person name="Tunlid A."/>
            <person name="Henrissat B."/>
            <person name="Grigoriev I.V."/>
            <person name="Hibbett D.S."/>
            <person name="Martin F."/>
        </authorList>
    </citation>
    <scope>NUCLEOTIDE SEQUENCE [LARGE SCALE GENOMIC DNA]</scope>
    <source>
        <strain evidence="4 5">FD-317 M1</strain>
    </source>
</reference>
<dbReference type="SUPFAM" id="SSF56112">
    <property type="entry name" value="Protein kinase-like (PK-like)"/>
    <property type="match status" value="1"/>
</dbReference>
<dbReference type="HOGENOM" id="CLU_816502_0_0_1"/>
<feature type="compositionally biased region" description="Low complexity" evidence="1">
    <location>
        <begin position="87"/>
        <end position="97"/>
    </location>
</feature>
<name>A0A0D0CP63_9AGAR</name>
<feature type="transmembrane region" description="Helical" evidence="2">
    <location>
        <begin position="322"/>
        <end position="339"/>
    </location>
</feature>
<dbReference type="OrthoDB" id="4062651at2759"/>
<dbReference type="InterPro" id="IPR050167">
    <property type="entry name" value="Ser_Thr_protein_kinase"/>
</dbReference>
<sequence>MSPPTYPPSSSSFSPLPQASPTTWSTMRALAQISSPSSSKEMPSVISPMCKRSKDNKDPTSNDKPDISQNPEKDKKKKGQKDKAKAQSKGSLSCSGRSSKKGSGRGTNRQGKNGMGGGRGRKWSAATPQNTQQKCTRHPSGPPIQTKVVIDELEEYSYIANFESVHSSHAVILNPTLNDLQHGGKMLLCAKKRCSFYVIKYGQRSATKMSFFLKRLNHPNIIAPKKMFIWDGFTCALLPVYTVLSKLLTYRSQLASQFYSMSHNLACGVQFLHLNGVAHMDIKPDNLIFDASFKLIIINFDLSLSFRDEEQMNNNKWQGTDFWMAPGSFFFFFAVLPFWT</sequence>
<dbReference type="GO" id="GO:0005524">
    <property type="term" value="F:ATP binding"/>
    <property type="evidence" value="ECO:0007669"/>
    <property type="project" value="InterPro"/>
</dbReference>
<evidence type="ECO:0000259" key="3">
    <source>
        <dbReference type="PROSITE" id="PS50011"/>
    </source>
</evidence>
<keyword evidence="2" id="KW-0472">Membrane</keyword>
<gene>
    <name evidence="4" type="ORF">GYMLUDRAFT_247329</name>
</gene>
<feature type="compositionally biased region" description="Low complexity" evidence="1">
    <location>
        <begin position="34"/>
        <end position="48"/>
    </location>
</feature>
<dbReference type="PROSITE" id="PS00108">
    <property type="entry name" value="PROTEIN_KINASE_ST"/>
    <property type="match status" value="1"/>
</dbReference>
<dbReference type="PANTHER" id="PTHR23257">
    <property type="entry name" value="SERINE-THREONINE PROTEIN KINASE"/>
    <property type="match status" value="1"/>
</dbReference>
<feature type="region of interest" description="Disordered" evidence="1">
    <location>
        <begin position="1"/>
        <end position="143"/>
    </location>
</feature>
<dbReference type="InterPro" id="IPR011009">
    <property type="entry name" value="Kinase-like_dom_sf"/>
</dbReference>
<protein>
    <recommendedName>
        <fullName evidence="3">Protein kinase domain-containing protein</fullName>
    </recommendedName>
</protein>
<evidence type="ECO:0000256" key="1">
    <source>
        <dbReference type="SAM" id="MobiDB-lite"/>
    </source>
</evidence>
<evidence type="ECO:0000256" key="2">
    <source>
        <dbReference type="SAM" id="Phobius"/>
    </source>
</evidence>
<keyword evidence="2" id="KW-0812">Transmembrane</keyword>
<dbReference type="GO" id="GO:0007165">
    <property type="term" value="P:signal transduction"/>
    <property type="evidence" value="ECO:0007669"/>
    <property type="project" value="TreeGrafter"/>
</dbReference>
<dbReference type="GO" id="GO:0004672">
    <property type="term" value="F:protein kinase activity"/>
    <property type="evidence" value="ECO:0007669"/>
    <property type="project" value="InterPro"/>
</dbReference>
<accession>A0A0D0CP63</accession>
<keyword evidence="2" id="KW-1133">Transmembrane helix</keyword>
<evidence type="ECO:0000313" key="5">
    <source>
        <dbReference type="Proteomes" id="UP000053593"/>
    </source>
</evidence>
<dbReference type="AlphaFoldDB" id="A0A0D0CP63"/>
<dbReference type="EMBL" id="KN834793">
    <property type="protein sequence ID" value="KIK57063.1"/>
    <property type="molecule type" value="Genomic_DNA"/>
</dbReference>
<feature type="compositionally biased region" description="Basic and acidic residues" evidence="1">
    <location>
        <begin position="52"/>
        <end position="74"/>
    </location>
</feature>
<dbReference type="PROSITE" id="PS50011">
    <property type="entry name" value="PROTEIN_KINASE_DOM"/>
    <property type="match status" value="1"/>
</dbReference>
<evidence type="ECO:0000313" key="4">
    <source>
        <dbReference type="EMBL" id="KIK57063.1"/>
    </source>
</evidence>
<dbReference type="Pfam" id="PF00069">
    <property type="entry name" value="Pkinase"/>
    <property type="match status" value="1"/>
</dbReference>
<feature type="transmembrane region" description="Helical" evidence="2">
    <location>
        <begin position="227"/>
        <end position="244"/>
    </location>
</feature>
<organism evidence="4 5">
    <name type="scientific">Collybiopsis luxurians FD-317 M1</name>
    <dbReference type="NCBI Taxonomy" id="944289"/>
    <lineage>
        <taxon>Eukaryota</taxon>
        <taxon>Fungi</taxon>
        <taxon>Dikarya</taxon>
        <taxon>Basidiomycota</taxon>
        <taxon>Agaricomycotina</taxon>
        <taxon>Agaricomycetes</taxon>
        <taxon>Agaricomycetidae</taxon>
        <taxon>Agaricales</taxon>
        <taxon>Marasmiineae</taxon>
        <taxon>Omphalotaceae</taxon>
        <taxon>Collybiopsis</taxon>
        <taxon>Collybiopsis luxurians</taxon>
    </lineage>
</organism>
<keyword evidence="5" id="KW-1185">Reference proteome</keyword>